<evidence type="ECO:0000313" key="2">
    <source>
        <dbReference type="Proteomes" id="UP000003692"/>
    </source>
</evidence>
<dbReference type="HOGENOM" id="CLU_3135075_0_0_6"/>
<reference evidence="1 2" key="1">
    <citation type="submission" date="2010-02" db="EMBL/GenBank/DDBJ databases">
        <authorList>
            <person name="Weinstock G."/>
            <person name="Sodergren E."/>
            <person name="Clifton S."/>
            <person name="Fulton L."/>
            <person name="Fulton B."/>
            <person name="Courtney L."/>
            <person name="Fronick C."/>
            <person name="Harrison M."/>
            <person name="Strong C."/>
            <person name="Farmer C."/>
            <person name="Delahaunty K."/>
            <person name="Markovic C."/>
            <person name="Hall O."/>
            <person name="Minx P."/>
            <person name="Tomlinson C."/>
            <person name="Mitreva M."/>
            <person name="Nelson J."/>
            <person name="Hou S."/>
            <person name="Wollam A."/>
            <person name="Pepin K.H."/>
            <person name="Johnson M."/>
            <person name="Bhonagiri V."/>
            <person name="Zhang X."/>
            <person name="Suruliraj S."/>
            <person name="Warren W."/>
            <person name="Chinwalla A."/>
            <person name="Mardis E.R."/>
            <person name="Wilson R.K."/>
        </authorList>
    </citation>
    <scope>NUCLEOTIDE SEQUENCE [LARGE SCALE GENOMIC DNA]</scope>
    <source>
        <strain evidence="1 2">ATCC 23685</strain>
    </source>
</reference>
<proteinExistence type="predicted"/>
<protein>
    <submittedName>
        <fullName evidence="1">Uncharacterized protein</fullName>
    </submittedName>
</protein>
<accession>D4FB25</accession>
<evidence type="ECO:0000313" key="1">
    <source>
        <dbReference type="EMBL" id="EFE21035.1"/>
    </source>
</evidence>
<dbReference type="Proteomes" id="UP000003692">
    <property type="component" value="Unassembled WGS sequence"/>
</dbReference>
<name>D4FB25_EDWTA</name>
<comment type="caution">
    <text evidence="1">The sequence shown here is derived from an EMBL/GenBank/DDBJ whole genome shotgun (WGS) entry which is preliminary data.</text>
</comment>
<dbReference type="EMBL" id="ADGK01000311">
    <property type="protein sequence ID" value="EFE21035.1"/>
    <property type="molecule type" value="Genomic_DNA"/>
</dbReference>
<dbReference type="AlphaFoldDB" id="D4FB25"/>
<gene>
    <name evidence="1" type="ORF">EDWATA_03996</name>
</gene>
<sequence length="49" mass="5578">MRSIDERENDSFVIFPSPDKAYGFVKVAHILWRPDGAPSSTCLGYQRYG</sequence>
<organism evidence="1 2">
    <name type="scientific">Edwardsiella tarda ATCC 23685</name>
    <dbReference type="NCBI Taxonomy" id="500638"/>
    <lineage>
        <taxon>Bacteria</taxon>
        <taxon>Pseudomonadati</taxon>
        <taxon>Pseudomonadota</taxon>
        <taxon>Gammaproteobacteria</taxon>
        <taxon>Enterobacterales</taxon>
        <taxon>Hafniaceae</taxon>
        <taxon>Edwardsiella</taxon>
    </lineage>
</organism>